<comment type="caution">
    <text evidence="3">The sequence shown here is derived from an EMBL/GenBank/DDBJ whole genome shotgun (WGS) entry which is preliminary data.</text>
</comment>
<dbReference type="CDD" id="cd04301">
    <property type="entry name" value="NAT_SF"/>
    <property type="match status" value="1"/>
</dbReference>
<evidence type="ECO:0000313" key="3">
    <source>
        <dbReference type="EMBL" id="GJJ12477.1"/>
    </source>
</evidence>
<dbReference type="PANTHER" id="PTHR13355">
    <property type="entry name" value="GLUCOSAMINE 6-PHOSPHATE N-ACETYLTRANSFERASE"/>
    <property type="match status" value="1"/>
</dbReference>
<dbReference type="GO" id="GO:0006048">
    <property type="term" value="P:UDP-N-acetylglucosamine biosynthetic process"/>
    <property type="evidence" value="ECO:0007669"/>
    <property type="project" value="UniProtKB-UniRule"/>
</dbReference>
<dbReference type="AlphaFoldDB" id="A0AAV5AFP5"/>
<feature type="domain" description="N-acetyltransferase" evidence="2">
    <location>
        <begin position="30"/>
        <end position="193"/>
    </location>
</feature>
<organism evidence="3 4">
    <name type="scientific">Clathrus columnatus</name>
    <dbReference type="NCBI Taxonomy" id="1419009"/>
    <lineage>
        <taxon>Eukaryota</taxon>
        <taxon>Fungi</taxon>
        <taxon>Dikarya</taxon>
        <taxon>Basidiomycota</taxon>
        <taxon>Agaricomycotina</taxon>
        <taxon>Agaricomycetes</taxon>
        <taxon>Phallomycetidae</taxon>
        <taxon>Phallales</taxon>
        <taxon>Clathraceae</taxon>
        <taxon>Clathrus</taxon>
    </lineage>
</organism>
<keyword evidence="1" id="KW-0808">Transferase</keyword>
<accession>A0AAV5AFP5</accession>
<evidence type="ECO:0000313" key="4">
    <source>
        <dbReference type="Proteomes" id="UP001050691"/>
    </source>
</evidence>
<protein>
    <recommendedName>
        <fullName evidence="1">Glucosamine 6-phosphate N-acetyltransferase</fullName>
        <ecNumber evidence="1">2.3.1.4</ecNumber>
    </recommendedName>
</protein>
<dbReference type="EMBL" id="BPWL01000007">
    <property type="protein sequence ID" value="GJJ12477.1"/>
    <property type="molecule type" value="Genomic_DNA"/>
</dbReference>
<dbReference type="InterPro" id="IPR000182">
    <property type="entry name" value="GNAT_dom"/>
</dbReference>
<reference evidence="3" key="1">
    <citation type="submission" date="2021-10" db="EMBL/GenBank/DDBJ databases">
        <title>De novo Genome Assembly of Clathrus columnatus (Basidiomycota, Fungi) Using Illumina and Nanopore Sequence Data.</title>
        <authorList>
            <person name="Ogiso-Tanaka E."/>
            <person name="Itagaki H."/>
            <person name="Hosoya T."/>
            <person name="Hosaka K."/>
        </authorList>
    </citation>
    <scope>NUCLEOTIDE SEQUENCE</scope>
    <source>
        <strain evidence="3">MO-923</strain>
    </source>
</reference>
<evidence type="ECO:0000256" key="1">
    <source>
        <dbReference type="RuleBase" id="RU365086"/>
    </source>
</evidence>
<keyword evidence="4" id="KW-1185">Reference proteome</keyword>
<proteinExistence type="inferred from homology"/>
<dbReference type="InterPro" id="IPR039143">
    <property type="entry name" value="GNPNAT1-like"/>
</dbReference>
<comment type="catalytic activity">
    <reaction evidence="1">
        <text>D-glucosamine 6-phosphate + acetyl-CoA = N-acetyl-D-glucosamine 6-phosphate + CoA + H(+)</text>
        <dbReference type="Rhea" id="RHEA:10292"/>
        <dbReference type="ChEBI" id="CHEBI:15378"/>
        <dbReference type="ChEBI" id="CHEBI:57287"/>
        <dbReference type="ChEBI" id="CHEBI:57288"/>
        <dbReference type="ChEBI" id="CHEBI:57513"/>
        <dbReference type="ChEBI" id="CHEBI:58725"/>
        <dbReference type="EC" id="2.3.1.4"/>
    </reaction>
</comment>
<dbReference type="PROSITE" id="PS51186">
    <property type="entry name" value="GNAT"/>
    <property type="match status" value="1"/>
</dbReference>
<dbReference type="Proteomes" id="UP001050691">
    <property type="component" value="Unassembled WGS sequence"/>
</dbReference>
<keyword evidence="1" id="KW-0012">Acyltransferase</keyword>
<dbReference type="PANTHER" id="PTHR13355:SF11">
    <property type="entry name" value="GLUCOSAMINE 6-PHOSPHATE N-ACETYLTRANSFERASE"/>
    <property type="match status" value="1"/>
</dbReference>
<dbReference type="Gene3D" id="3.40.630.30">
    <property type="match status" value="1"/>
</dbReference>
<gene>
    <name evidence="3" type="ORF">Clacol_006719</name>
</gene>
<name>A0AAV5AFP5_9AGAM</name>
<dbReference type="EC" id="2.3.1.4" evidence="1"/>
<dbReference type="SUPFAM" id="SSF55729">
    <property type="entry name" value="Acyl-CoA N-acyltransferases (Nat)"/>
    <property type="match status" value="1"/>
</dbReference>
<sequence length="201" mass="22770">MPLTPNTELDLLFPDSLISGDVKRALHQDLHIRPLASTDYNRGHLSVLSVLTEISDPGEAAWKAQFDALRAFPETYYVVVILDRATDKIFGVGTLVVERKFTRGLGKVGHIEDIAVDKAQQGKKIGLRIINALTYISETLGCYKTILNCSESNLIIYPRLIDLRRKLAFYEKCGFEKKECEMVYQVRERARTTIIDSHNNN</sequence>
<dbReference type="Pfam" id="PF00583">
    <property type="entry name" value="Acetyltransf_1"/>
    <property type="match status" value="1"/>
</dbReference>
<comment type="pathway">
    <text evidence="1">Nucleotide-sugar biosynthesis; UDP-N-acetyl-alpha-D-glucosamine biosynthesis; N-acetyl-alpha-D-glucosamine 1-phosphate from alpha-D-glucosamine 6-phosphate (route I): step 1/2.</text>
</comment>
<dbReference type="GO" id="GO:0004343">
    <property type="term" value="F:glucosamine 6-phosphate N-acetyltransferase activity"/>
    <property type="evidence" value="ECO:0007669"/>
    <property type="project" value="UniProtKB-UniRule"/>
</dbReference>
<comment type="similarity">
    <text evidence="1">Belongs to the acetyltransferase family. GNA1 subfamily.</text>
</comment>
<evidence type="ECO:0000259" key="2">
    <source>
        <dbReference type="PROSITE" id="PS51186"/>
    </source>
</evidence>
<dbReference type="InterPro" id="IPR016181">
    <property type="entry name" value="Acyl_CoA_acyltransferase"/>
</dbReference>